<organism evidence="17 18">
    <name type="scientific">Prochlorothrix hollandica PCC 9006 = CALU 1027</name>
    <dbReference type="NCBI Taxonomy" id="317619"/>
    <lineage>
        <taxon>Bacteria</taxon>
        <taxon>Bacillati</taxon>
        <taxon>Cyanobacteriota</taxon>
        <taxon>Cyanophyceae</taxon>
        <taxon>Prochlorotrichales</taxon>
        <taxon>Prochlorotrichaceae</taxon>
        <taxon>Prochlorothrix</taxon>
    </lineage>
</organism>
<comment type="subcellular location">
    <subcellularLocation>
        <location evidence="12">Cytoplasm</location>
    </subcellularLocation>
    <text evidence="12">About half TF is bound to the ribosome near the polypeptide exit tunnel while the other half is free in the cytoplasm.</text>
</comment>
<dbReference type="Pfam" id="PF05697">
    <property type="entry name" value="Trigger_N"/>
    <property type="match status" value="1"/>
</dbReference>
<dbReference type="InterPro" id="IPR037041">
    <property type="entry name" value="Trigger_fac_C_sf"/>
</dbReference>
<dbReference type="Gene3D" id="3.10.50.40">
    <property type="match status" value="1"/>
</dbReference>
<evidence type="ECO:0000313" key="17">
    <source>
        <dbReference type="EMBL" id="KKJ01375.1"/>
    </source>
</evidence>
<evidence type="ECO:0000256" key="13">
    <source>
        <dbReference type="PROSITE-ProRule" id="PRU00277"/>
    </source>
</evidence>
<dbReference type="EMBL" id="AJTX02000002">
    <property type="protein sequence ID" value="KKJ01375.1"/>
    <property type="molecule type" value="Genomic_DNA"/>
</dbReference>
<dbReference type="Proteomes" id="UP000034681">
    <property type="component" value="Unassembled WGS sequence"/>
</dbReference>
<dbReference type="Gene3D" id="1.10.3120.10">
    <property type="entry name" value="Trigger factor, C-terminal domain"/>
    <property type="match status" value="1"/>
</dbReference>
<keyword evidence="7 12" id="KW-0143">Chaperone</keyword>
<dbReference type="PROSITE" id="PS50059">
    <property type="entry name" value="FKBP_PPIASE"/>
    <property type="match status" value="1"/>
</dbReference>
<comment type="catalytic activity">
    <reaction evidence="1 12 13">
        <text>[protein]-peptidylproline (omega=180) = [protein]-peptidylproline (omega=0)</text>
        <dbReference type="Rhea" id="RHEA:16237"/>
        <dbReference type="Rhea" id="RHEA-COMP:10747"/>
        <dbReference type="Rhea" id="RHEA-COMP:10748"/>
        <dbReference type="ChEBI" id="CHEBI:83833"/>
        <dbReference type="ChEBI" id="CHEBI:83834"/>
        <dbReference type="EC" id="5.2.1.8"/>
    </reaction>
</comment>
<dbReference type="RefSeq" id="WP_017714062.1">
    <property type="nucleotide sequence ID" value="NZ_KB235941.1"/>
</dbReference>
<accession>A0A0M2PZ06</accession>
<dbReference type="Pfam" id="PF05698">
    <property type="entry name" value="Trigger_C"/>
    <property type="match status" value="1"/>
</dbReference>
<dbReference type="GO" id="GO:0044183">
    <property type="term" value="F:protein folding chaperone"/>
    <property type="evidence" value="ECO:0007669"/>
    <property type="project" value="TreeGrafter"/>
</dbReference>
<evidence type="ECO:0000256" key="6">
    <source>
        <dbReference type="ARBA" id="ARBA00023110"/>
    </source>
</evidence>
<comment type="domain">
    <text evidence="12">Consists of 3 domains; the N-terminus binds the ribosome, the middle domain has PPIase activity, while the C-terminus has intrinsic chaperone activity on its own.</text>
</comment>
<dbReference type="Gene3D" id="3.30.70.1050">
    <property type="entry name" value="Trigger factor ribosome-binding domain"/>
    <property type="match status" value="1"/>
</dbReference>
<gene>
    <name evidence="12" type="primary">tig</name>
    <name evidence="17" type="ORF">PROH_03235</name>
</gene>
<dbReference type="PANTHER" id="PTHR30560:SF3">
    <property type="entry name" value="TRIGGER FACTOR-LIKE PROTEIN TIG, CHLOROPLASTIC"/>
    <property type="match status" value="1"/>
</dbReference>
<evidence type="ECO:0000256" key="3">
    <source>
        <dbReference type="ARBA" id="ARBA00013194"/>
    </source>
</evidence>
<comment type="caution">
    <text evidence="17">The sequence shown here is derived from an EMBL/GenBank/DDBJ whole genome shotgun (WGS) entry which is preliminary data.</text>
</comment>
<dbReference type="SUPFAM" id="SSF54534">
    <property type="entry name" value="FKBP-like"/>
    <property type="match status" value="1"/>
</dbReference>
<dbReference type="eggNOG" id="COG0544">
    <property type="taxonomic scope" value="Bacteria"/>
</dbReference>
<dbReference type="EC" id="5.2.1.8" evidence="3 12"/>
<proteinExistence type="inferred from homology"/>
<dbReference type="InterPro" id="IPR027304">
    <property type="entry name" value="Trigger_fact/SurA_dom_sf"/>
</dbReference>
<feature type="region of interest" description="Disordered" evidence="15">
    <location>
        <begin position="476"/>
        <end position="497"/>
    </location>
</feature>
<sequence length="497" mass="54734">MKVTQESLPASQVQLEIEVPADVSGQVYESTLRQVAQQVQIPGFRKGKVPRKILVQKMGQAHLKAKALEELLDKAVKDATKAEKIPVLGNYSFAETFDEMVANYNPGQPLTFTVTADVFPELKVKQYTDLTIQAVEVFYDPAQMDTAIENQRKQMSTLVPVEDRAAEMGDVATVDFTGRYQEPAEGEAPEIPNASATDMQVELADGRMIPGFVEGIVGMKPGETKTVAATFPDAYADATLAGRAAEFEITLYELKIRELPPLDDEFAKNLQYESLDDLREKLTDRYQKEAKTASETNRNEAIIRALAEQMEVEFPVTLIDQESKRLVNQMFNQLKQSGQNINQLMSDELIGHLLREARPQAIESLKQTLAVQEVARVEKMTVDSARVNQEVATIIATVKDPKKVNMANLKEVVELDLLQQQVMEWCAAHNTIEWITQEEAAALAAAAKDLAEGTVAVDAETVDAETVDAEAVEAETVDAEAADAEAVDAETVAAEDD</sequence>
<dbReference type="FunFam" id="3.30.70.1050:FF:000004">
    <property type="entry name" value="Trigger factor"/>
    <property type="match status" value="1"/>
</dbReference>
<keyword evidence="9 12" id="KW-0131">Cell cycle</keyword>
<evidence type="ECO:0000256" key="11">
    <source>
        <dbReference type="ARBA" id="ARBA00029986"/>
    </source>
</evidence>
<name>A0A0M2PZ06_PROHO</name>
<dbReference type="SUPFAM" id="SSF102735">
    <property type="entry name" value="Trigger factor ribosome-binding domain"/>
    <property type="match status" value="1"/>
</dbReference>
<dbReference type="InterPro" id="IPR005215">
    <property type="entry name" value="Trig_fac"/>
</dbReference>
<dbReference type="FunFam" id="3.10.50.40:FF:000001">
    <property type="entry name" value="Trigger factor"/>
    <property type="match status" value="1"/>
</dbReference>
<evidence type="ECO:0000256" key="15">
    <source>
        <dbReference type="SAM" id="MobiDB-lite"/>
    </source>
</evidence>
<keyword evidence="12" id="KW-0963">Cytoplasm</keyword>
<dbReference type="GO" id="GO:0003755">
    <property type="term" value="F:peptidyl-prolyl cis-trans isomerase activity"/>
    <property type="evidence" value="ECO:0007669"/>
    <property type="project" value="UniProtKB-UniRule"/>
</dbReference>
<dbReference type="STRING" id="317619.GCA_000332315_03902"/>
<evidence type="ECO:0000256" key="12">
    <source>
        <dbReference type="HAMAP-Rule" id="MF_00303"/>
    </source>
</evidence>
<dbReference type="PIRSF" id="PIRSF003095">
    <property type="entry name" value="Trigger_factor"/>
    <property type="match status" value="1"/>
</dbReference>
<evidence type="ECO:0000256" key="5">
    <source>
        <dbReference type="ARBA" id="ARBA00022618"/>
    </source>
</evidence>
<feature type="domain" description="PPIase FKBP-type" evidence="16">
    <location>
        <begin position="169"/>
        <end position="260"/>
    </location>
</feature>
<keyword evidence="6 12" id="KW-0697">Rotamase</keyword>
<dbReference type="AlphaFoldDB" id="A0A0M2PZ06"/>
<evidence type="ECO:0000259" key="16">
    <source>
        <dbReference type="PROSITE" id="PS50059"/>
    </source>
</evidence>
<evidence type="ECO:0000256" key="7">
    <source>
        <dbReference type="ARBA" id="ARBA00023186"/>
    </source>
</evidence>
<keyword evidence="8 12" id="KW-0413">Isomerase</keyword>
<dbReference type="GO" id="GO:0015031">
    <property type="term" value="P:protein transport"/>
    <property type="evidence" value="ECO:0007669"/>
    <property type="project" value="UniProtKB-UniRule"/>
</dbReference>
<comment type="function">
    <text evidence="10 12">Involved in protein export. Acts as a chaperone by maintaining the newly synthesized protein in an open conformation. Functions as a peptidyl-prolyl cis-trans isomerase.</text>
</comment>
<dbReference type="GO" id="GO:0043335">
    <property type="term" value="P:protein unfolding"/>
    <property type="evidence" value="ECO:0007669"/>
    <property type="project" value="TreeGrafter"/>
</dbReference>
<dbReference type="InterPro" id="IPR036611">
    <property type="entry name" value="Trigger_fac_ribosome-bd_sf"/>
</dbReference>
<keyword evidence="5 12" id="KW-0132">Cell division</keyword>
<dbReference type="Pfam" id="PF00254">
    <property type="entry name" value="FKBP_C"/>
    <property type="match status" value="1"/>
</dbReference>
<evidence type="ECO:0000256" key="4">
    <source>
        <dbReference type="ARBA" id="ARBA00016902"/>
    </source>
</evidence>
<dbReference type="InterPro" id="IPR008881">
    <property type="entry name" value="Trigger_fac_ribosome-bd_bac"/>
</dbReference>
<dbReference type="GO" id="GO:0005737">
    <property type="term" value="C:cytoplasm"/>
    <property type="evidence" value="ECO:0007669"/>
    <property type="project" value="UniProtKB-SubCell"/>
</dbReference>
<reference evidence="17" key="1">
    <citation type="submission" date="2012-04" db="EMBL/GenBank/DDBJ databases">
        <authorList>
            <person name="Borisov I.G."/>
            <person name="Ivanikova N.V."/>
            <person name="Pinevich A.V."/>
        </authorList>
    </citation>
    <scope>NUCLEOTIDE SEQUENCE [LARGE SCALE GENOMIC DNA]</scope>
    <source>
        <strain evidence="17">CALU 1027</strain>
    </source>
</reference>
<evidence type="ECO:0000256" key="1">
    <source>
        <dbReference type="ARBA" id="ARBA00000971"/>
    </source>
</evidence>
<evidence type="ECO:0000256" key="2">
    <source>
        <dbReference type="ARBA" id="ARBA00005464"/>
    </source>
</evidence>
<comment type="similarity">
    <text evidence="2 12 14">Belongs to the FKBP-type PPIase family. Tig subfamily.</text>
</comment>
<dbReference type="PANTHER" id="PTHR30560">
    <property type="entry name" value="TRIGGER FACTOR CHAPERONE AND PEPTIDYL-PROLYL CIS/TRANS ISOMERASE"/>
    <property type="match status" value="1"/>
</dbReference>
<evidence type="ECO:0000256" key="8">
    <source>
        <dbReference type="ARBA" id="ARBA00023235"/>
    </source>
</evidence>
<evidence type="ECO:0000256" key="10">
    <source>
        <dbReference type="ARBA" id="ARBA00024849"/>
    </source>
</evidence>
<dbReference type="NCBIfam" id="TIGR00115">
    <property type="entry name" value="tig"/>
    <property type="match status" value="1"/>
</dbReference>
<dbReference type="GO" id="GO:0051301">
    <property type="term" value="P:cell division"/>
    <property type="evidence" value="ECO:0007669"/>
    <property type="project" value="UniProtKB-KW"/>
</dbReference>
<dbReference type="InterPro" id="IPR008880">
    <property type="entry name" value="Trigger_fac_C"/>
</dbReference>
<dbReference type="InterPro" id="IPR001179">
    <property type="entry name" value="PPIase_FKBP_dom"/>
</dbReference>
<dbReference type="HAMAP" id="MF_00303">
    <property type="entry name" value="Trigger_factor_Tig"/>
    <property type="match status" value="1"/>
</dbReference>
<protein>
    <recommendedName>
        <fullName evidence="4 12">Trigger factor</fullName>
        <shortName evidence="12">TF</shortName>
        <ecNumber evidence="3 12">5.2.1.8</ecNumber>
    </recommendedName>
    <alternativeName>
        <fullName evidence="11 12">PPIase</fullName>
    </alternativeName>
</protein>
<evidence type="ECO:0000256" key="9">
    <source>
        <dbReference type="ARBA" id="ARBA00023306"/>
    </source>
</evidence>
<dbReference type="InterPro" id="IPR046357">
    <property type="entry name" value="PPIase_dom_sf"/>
</dbReference>
<keyword evidence="18" id="KW-1185">Reference proteome</keyword>
<dbReference type="GO" id="GO:0051083">
    <property type="term" value="P:'de novo' cotranslational protein folding"/>
    <property type="evidence" value="ECO:0007669"/>
    <property type="project" value="TreeGrafter"/>
</dbReference>
<evidence type="ECO:0000256" key="14">
    <source>
        <dbReference type="RuleBase" id="RU003914"/>
    </source>
</evidence>
<dbReference type="OrthoDB" id="9767721at2"/>
<dbReference type="SUPFAM" id="SSF109998">
    <property type="entry name" value="Triger factor/SurA peptide-binding domain-like"/>
    <property type="match status" value="1"/>
</dbReference>
<dbReference type="GO" id="GO:0043022">
    <property type="term" value="F:ribosome binding"/>
    <property type="evidence" value="ECO:0007669"/>
    <property type="project" value="TreeGrafter"/>
</dbReference>
<evidence type="ECO:0000313" key="18">
    <source>
        <dbReference type="Proteomes" id="UP000034681"/>
    </source>
</evidence>